<evidence type="ECO:0000256" key="3">
    <source>
        <dbReference type="ARBA" id="ARBA00013308"/>
    </source>
</evidence>
<keyword evidence="6 15" id="KW-0479">Metal-binding</keyword>
<dbReference type="Pfam" id="PF00533">
    <property type="entry name" value="BRCT"/>
    <property type="match status" value="1"/>
</dbReference>
<dbReference type="AlphaFoldDB" id="A0A1M6ERC5"/>
<dbReference type="SMART" id="SM00532">
    <property type="entry name" value="LIGANc"/>
    <property type="match status" value="1"/>
</dbReference>
<dbReference type="InterPro" id="IPR013840">
    <property type="entry name" value="DNAligase_N"/>
</dbReference>
<keyword evidence="8 15" id="KW-0862">Zinc</keyword>
<dbReference type="Gene3D" id="2.40.50.140">
    <property type="entry name" value="Nucleic acid-binding proteins"/>
    <property type="match status" value="1"/>
</dbReference>
<dbReference type="SMART" id="SM00292">
    <property type="entry name" value="BRCT"/>
    <property type="match status" value="1"/>
</dbReference>
<evidence type="ECO:0000256" key="13">
    <source>
        <dbReference type="ARBA" id="ARBA00034005"/>
    </source>
</evidence>
<comment type="cofactor">
    <cofactor evidence="15">
        <name>Mg(2+)</name>
        <dbReference type="ChEBI" id="CHEBI:18420"/>
    </cofactor>
    <cofactor evidence="15">
        <name>Mn(2+)</name>
        <dbReference type="ChEBI" id="CHEBI:29035"/>
    </cofactor>
</comment>
<keyword evidence="5 15" id="KW-0235">DNA replication</keyword>
<feature type="binding site" evidence="15">
    <location>
        <position position="136"/>
    </location>
    <ligand>
        <name>NAD(+)</name>
        <dbReference type="ChEBI" id="CHEBI:57540"/>
    </ligand>
</feature>
<dbReference type="Gene3D" id="1.10.287.610">
    <property type="entry name" value="Helix hairpin bin"/>
    <property type="match status" value="1"/>
</dbReference>
<evidence type="ECO:0000259" key="17">
    <source>
        <dbReference type="PROSITE" id="PS50172"/>
    </source>
</evidence>
<evidence type="ECO:0000313" key="19">
    <source>
        <dbReference type="Proteomes" id="UP000184536"/>
    </source>
</evidence>
<keyword evidence="7 15" id="KW-0227">DNA damage</keyword>
<dbReference type="InterPro" id="IPR010994">
    <property type="entry name" value="RuvA_2-like"/>
</dbReference>
<protein>
    <recommendedName>
        <fullName evidence="3 15">DNA ligase</fullName>
        <ecNumber evidence="2 15">6.5.1.2</ecNumber>
    </recommendedName>
    <alternativeName>
        <fullName evidence="15">Polydeoxyribonucleotide synthase [NAD(+)]</fullName>
    </alternativeName>
</protein>
<evidence type="ECO:0000256" key="2">
    <source>
        <dbReference type="ARBA" id="ARBA00012722"/>
    </source>
</evidence>
<dbReference type="OrthoDB" id="9759736at2"/>
<dbReference type="InterPro" id="IPR013839">
    <property type="entry name" value="DNAligase_adenylation"/>
</dbReference>
<feature type="binding site" evidence="15">
    <location>
        <position position="403"/>
    </location>
    <ligand>
        <name>Zn(2+)</name>
        <dbReference type="ChEBI" id="CHEBI:29105"/>
    </ligand>
</feature>
<dbReference type="InterPro" id="IPR001357">
    <property type="entry name" value="BRCT_dom"/>
</dbReference>
<sequence length="664" mass="74788">MEFNEAKEKAAFLREQLEYHNYRYYVLDAPEISDYEYDLMMQQLIDLEEKFPGLSSPDSPTQRVGGQALSEFQQVVHSVPMLSLDNSYSHGELMEFDKRIRKTIQEEIEYVVEYKIDGLSIALRYEDGRFVQGATRGDGYIGEDVTQNLRTIKSIPLKLKEEVDLEVRGEVYIAREKFAALNRKQAERGETIFANPRNAAAGSLRQLDSKITAQRPLDIFIFNIQQVEDHIFDKHTEGLDYLKHLGFKTSPYEVCSRMEEVIELCEKWALRRMELPFDIDGLVIKVNSLRQREALGMKSKSPKWAIAYKFPAEQQKTTVQDIIIQVGRTGALTPTAILDPVRVAGSVISRATLHNEDNIRQKDIRIGDKVIIQKAGDVIPEVVRVLFDERTGDEKIFAMPKVCPECGEETVRIAGEAVTRCINSACPAQLRRGIIHFVSREAMNIDGLGESIAALLLEQQLIEDVADLYYLKKEELIPLERMGEKSAQNLVDAIEKSKDNGLDRVIFGLGIKLVGSRAAKLLAEAFGSMDSLMHASYDQIISIPEIGEKMAESVLAFFQEERNLKVIEKLRRAGVNMENRKKAAEAGEQKLEGLTFVITGTLVKYKRNEAKELIERLGGRVSGSVSKKTDYVLAGEEAGSKLEKALELGVPVLDEAAFDAMIQQ</sequence>
<evidence type="ECO:0000256" key="7">
    <source>
        <dbReference type="ARBA" id="ARBA00022763"/>
    </source>
</evidence>
<dbReference type="GO" id="GO:0006260">
    <property type="term" value="P:DNA replication"/>
    <property type="evidence" value="ECO:0007669"/>
    <property type="project" value="UniProtKB-KW"/>
</dbReference>
<dbReference type="PROSITE" id="PS01055">
    <property type="entry name" value="DNA_LIGASE_N1"/>
    <property type="match status" value="1"/>
</dbReference>
<accession>A0A1M6ERC5</accession>
<dbReference type="PROSITE" id="PS01056">
    <property type="entry name" value="DNA_LIGASE_N2"/>
    <property type="match status" value="1"/>
</dbReference>
<dbReference type="InterPro" id="IPR033136">
    <property type="entry name" value="DNA_ligase_CS"/>
</dbReference>
<dbReference type="FunFam" id="3.30.470.30:FF:000001">
    <property type="entry name" value="DNA ligase"/>
    <property type="match status" value="1"/>
</dbReference>
<dbReference type="GO" id="GO:0006281">
    <property type="term" value="P:DNA repair"/>
    <property type="evidence" value="ECO:0007669"/>
    <property type="project" value="UniProtKB-KW"/>
</dbReference>
<evidence type="ECO:0000256" key="8">
    <source>
        <dbReference type="ARBA" id="ARBA00022833"/>
    </source>
</evidence>
<evidence type="ECO:0000256" key="10">
    <source>
        <dbReference type="ARBA" id="ARBA00023027"/>
    </source>
</evidence>
<dbReference type="FunFam" id="3.40.50.10190:FF:000054">
    <property type="entry name" value="DNA ligase"/>
    <property type="match status" value="1"/>
</dbReference>
<name>A0A1M6ERC5_9FIRM</name>
<feature type="binding site" evidence="15">
    <location>
        <position position="285"/>
    </location>
    <ligand>
        <name>NAD(+)</name>
        <dbReference type="ChEBI" id="CHEBI:57540"/>
    </ligand>
</feature>
<feature type="domain" description="BRCT" evidence="17">
    <location>
        <begin position="586"/>
        <end position="664"/>
    </location>
</feature>
<feature type="binding site" evidence="15">
    <location>
        <position position="170"/>
    </location>
    <ligand>
        <name>NAD(+)</name>
        <dbReference type="ChEBI" id="CHEBI:57540"/>
    </ligand>
</feature>
<evidence type="ECO:0000256" key="4">
    <source>
        <dbReference type="ARBA" id="ARBA00022598"/>
    </source>
</evidence>
<dbReference type="NCBIfam" id="TIGR00575">
    <property type="entry name" value="dnlj"/>
    <property type="match status" value="1"/>
</dbReference>
<dbReference type="SUPFAM" id="SSF47781">
    <property type="entry name" value="RuvA domain 2-like"/>
    <property type="match status" value="1"/>
</dbReference>
<reference evidence="19" key="1">
    <citation type="submission" date="2016-11" db="EMBL/GenBank/DDBJ databases">
        <authorList>
            <person name="Varghese N."/>
            <person name="Submissions S."/>
        </authorList>
    </citation>
    <scope>NUCLEOTIDE SEQUENCE [LARGE SCALE GENOMIC DNA]</scope>
    <source>
        <strain evidence="19">DSM 17957</strain>
    </source>
</reference>
<dbReference type="InterPro" id="IPR001679">
    <property type="entry name" value="DNA_ligase"/>
</dbReference>
<keyword evidence="19" id="KW-1185">Reference proteome</keyword>
<evidence type="ECO:0000256" key="14">
    <source>
        <dbReference type="ARBA" id="ARBA00060881"/>
    </source>
</evidence>
<dbReference type="InterPro" id="IPR012340">
    <property type="entry name" value="NA-bd_OB-fold"/>
</dbReference>
<keyword evidence="12 15" id="KW-0464">Manganese</keyword>
<dbReference type="CDD" id="cd00114">
    <property type="entry name" value="LIGANc"/>
    <property type="match status" value="1"/>
</dbReference>
<organism evidence="18 19">
    <name type="scientific">Geosporobacter subterraneus DSM 17957</name>
    <dbReference type="NCBI Taxonomy" id="1121919"/>
    <lineage>
        <taxon>Bacteria</taxon>
        <taxon>Bacillati</taxon>
        <taxon>Bacillota</taxon>
        <taxon>Clostridia</taxon>
        <taxon>Peptostreptococcales</taxon>
        <taxon>Thermotaleaceae</taxon>
        <taxon>Geosporobacter</taxon>
    </lineage>
</organism>
<dbReference type="Pfam" id="PF03119">
    <property type="entry name" value="DNA_ligase_ZBD"/>
    <property type="match status" value="1"/>
</dbReference>
<feature type="active site" description="N6-AMP-lysine intermediate" evidence="15">
    <location>
        <position position="115"/>
    </location>
</feature>
<proteinExistence type="inferred from homology"/>
<dbReference type="InterPro" id="IPR003583">
    <property type="entry name" value="Hlx-hairpin-Hlx_DNA-bd_motif"/>
</dbReference>
<dbReference type="FunFam" id="1.10.287.610:FF:000002">
    <property type="entry name" value="DNA ligase"/>
    <property type="match status" value="1"/>
</dbReference>
<dbReference type="GO" id="GO:0003911">
    <property type="term" value="F:DNA ligase (NAD+) activity"/>
    <property type="evidence" value="ECO:0007669"/>
    <property type="project" value="UniProtKB-UniRule"/>
</dbReference>
<dbReference type="InterPro" id="IPR004150">
    <property type="entry name" value="NAD_DNA_ligase_OB"/>
</dbReference>
<evidence type="ECO:0000256" key="6">
    <source>
        <dbReference type="ARBA" id="ARBA00022723"/>
    </source>
</evidence>
<dbReference type="Pfam" id="PF01653">
    <property type="entry name" value="DNA_ligase_aden"/>
    <property type="match status" value="1"/>
</dbReference>
<dbReference type="Pfam" id="PF12826">
    <property type="entry name" value="HHH_2"/>
    <property type="match status" value="1"/>
</dbReference>
<dbReference type="Pfam" id="PF03120">
    <property type="entry name" value="OB_DNA_ligase"/>
    <property type="match status" value="1"/>
</dbReference>
<dbReference type="Proteomes" id="UP000184536">
    <property type="component" value="Unassembled WGS sequence"/>
</dbReference>
<dbReference type="EC" id="6.5.1.2" evidence="2 15"/>
<dbReference type="PANTHER" id="PTHR23389:SF9">
    <property type="entry name" value="DNA LIGASE"/>
    <property type="match status" value="1"/>
</dbReference>
<feature type="binding site" evidence="15">
    <location>
        <position position="406"/>
    </location>
    <ligand>
        <name>Zn(2+)</name>
        <dbReference type="ChEBI" id="CHEBI:29105"/>
    </ligand>
</feature>
<feature type="binding site" evidence="15">
    <location>
        <begin position="83"/>
        <end position="84"/>
    </location>
    <ligand>
        <name>NAD(+)</name>
        <dbReference type="ChEBI" id="CHEBI:57540"/>
    </ligand>
</feature>
<dbReference type="STRING" id="1121919.SAMN02745975_00791"/>
<dbReference type="PROSITE" id="PS50172">
    <property type="entry name" value="BRCT"/>
    <property type="match status" value="1"/>
</dbReference>
<feature type="binding site" evidence="15">
    <location>
        <begin position="34"/>
        <end position="38"/>
    </location>
    <ligand>
        <name>NAD(+)</name>
        <dbReference type="ChEBI" id="CHEBI:57540"/>
    </ligand>
</feature>
<dbReference type="FunFam" id="1.10.150.20:FF:000007">
    <property type="entry name" value="DNA ligase"/>
    <property type="match status" value="1"/>
</dbReference>
<comment type="similarity">
    <text evidence="14 15">Belongs to the NAD-dependent DNA ligase family. LigA subfamily.</text>
</comment>
<feature type="binding site" evidence="15">
    <location>
        <position position="426"/>
    </location>
    <ligand>
        <name>Zn(2+)</name>
        <dbReference type="ChEBI" id="CHEBI:29105"/>
    </ligand>
</feature>
<evidence type="ECO:0000256" key="12">
    <source>
        <dbReference type="ARBA" id="ARBA00023211"/>
    </source>
</evidence>
<dbReference type="InterPro" id="IPR018239">
    <property type="entry name" value="DNA_ligase_AS"/>
</dbReference>
<dbReference type="SMART" id="SM00278">
    <property type="entry name" value="HhH1"/>
    <property type="match status" value="3"/>
</dbReference>
<gene>
    <name evidence="15" type="primary">ligA</name>
    <name evidence="18" type="ORF">SAMN02745975_00791</name>
</gene>
<dbReference type="InterPro" id="IPR036420">
    <property type="entry name" value="BRCT_dom_sf"/>
</dbReference>
<dbReference type="Gene3D" id="3.30.470.30">
    <property type="entry name" value="DNA ligase/mRNA capping enzyme"/>
    <property type="match status" value="1"/>
</dbReference>
<dbReference type="SUPFAM" id="SSF50249">
    <property type="entry name" value="Nucleic acid-binding proteins"/>
    <property type="match status" value="1"/>
</dbReference>
<dbReference type="Gene3D" id="6.20.10.30">
    <property type="match status" value="1"/>
</dbReference>
<dbReference type="PIRSF" id="PIRSF001604">
    <property type="entry name" value="LigA"/>
    <property type="match status" value="1"/>
</dbReference>
<dbReference type="EMBL" id="FQZV01000009">
    <property type="protein sequence ID" value="SHI87860.1"/>
    <property type="molecule type" value="Genomic_DNA"/>
</dbReference>
<dbReference type="InterPro" id="IPR004149">
    <property type="entry name" value="Znf_DNAligase_C4"/>
</dbReference>
<dbReference type="InterPro" id="IPR041663">
    <property type="entry name" value="DisA/LigA_HHH"/>
</dbReference>
<keyword evidence="10 15" id="KW-0520">NAD</keyword>
<feature type="binding site" evidence="15">
    <location>
        <position position="113"/>
    </location>
    <ligand>
        <name>NAD(+)</name>
        <dbReference type="ChEBI" id="CHEBI:57540"/>
    </ligand>
</feature>
<comment type="caution">
    <text evidence="15">Lacks conserved residue(s) required for the propagation of feature annotation.</text>
</comment>
<dbReference type="Pfam" id="PF14520">
    <property type="entry name" value="HHH_5"/>
    <property type="match status" value="1"/>
</dbReference>
<evidence type="ECO:0000256" key="16">
    <source>
        <dbReference type="RuleBase" id="RU000618"/>
    </source>
</evidence>
<dbReference type="HAMAP" id="MF_01588">
    <property type="entry name" value="DNA_ligase_A"/>
    <property type="match status" value="1"/>
</dbReference>
<dbReference type="GO" id="GO:0003677">
    <property type="term" value="F:DNA binding"/>
    <property type="evidence" value="ECO:0007669"/>
    <property type="project" value="InterPro"/>
</dbReference>
<comment type="function">
    <text evidence="1 15">DNA ligase that catalyzes the formation of phosphodiester linkages between 5'-phosphoryl and 3'-hydroxyl groups in double-stranded DNA using NAD as a coenzyme and as the energy source for the reaction. It is essential for DNA replication and repair of damaged DNA.</text>
</comment>
<dbReference type="FunFam" id="1.10.150.20:FF:000006">
    <property type="entry name" value="DNA ligase"/>
    <property type="match status" value="1"/>
</dbReference>
<dbReference type="RefSeq" id="WP_110940068.1">
    <property type="nucleotide sequence ID" value="NZ_FQZV01000009.1"/>
</dbReference>
<evidence type="ECO:0000256" key="11">
    <source>
        <dbReference type="ARBA" id="ARBA00023204"/>
    </source>
</evidence>
<evidence type="ECO:0000256" key="9">
    <source>
        <dbReference type="ARBA" id="ARBA00022842"/>
    </source>
</evidence>
<evidence type="ECO:0000313" key="18">
    <source>
        <dbReference type="EMBL" id="SHI87860.1"/>
    </source>
</evidence>
<dbReference type="PANTHER" id="PTHR23389">
    <property type="entry name" value="CHROMOSOME TRANSMISSION FIDELITY FACTOR 18"/>
    <property type="match status" value="1"/>
</dbReference>
<keyword evidence="11 15" id="KW-0234">DNA repair</keyword>
<dbReference type="SUPFAM" id="SSF56091">
    <property type="entry name" value="DNA ligase/mRNA capping enzyme, catalytic domain"/>
    <property type="match status" value="1"/>
</dbReference>
<dbReference type="SUPFAM" id="SSF52113">
    <property type="entry name" value="BRCT domain"/>
    <property type="match status" value="1"/>
</dbReference>
<comment type="catalytic activity">
    <reaction evidence="13 15 16">
        <text>NAD(+) + (deoxyribonucleotide)n-3'-hydroxyl + 5'-phospho-(deoxyribonucleotide)m = (deoxyribonucleotide)n+m + AMP + beta-nicotinamide D-nucleotide.</text>
        <dbReference type="EC" id="6.5.1.2"/>
    </reaction>
</comment>
<feature type="binding site" evidence="15">
    <location>
        <position position="309"/>
    </location>
    <ligand>
        <name>NAD(+)</name>
        <dbReference type="ChEBI" id="CHEBI:57540"/>
    </ligand>
</feature>
<evidence type="ECO:0000256" key="15">
    <source>
        <dbReference type="HAMAP-Rule" id="MF_01588"/>
    </source>
</evidence>
<dbReference type="Gene3D" id="1.10.150.20">
    <property type="entry name" value="5' to 3' exonuclease, C-terminal subdomain"/>
    <property type="match status" value="2"/>
</dbReference>
<evidence type="ECO:0000256" key="1">
    <source>
        <dbReference type="ARBA" id="ARBA00004067"/>
    </source>
</evidence>
<dbReference type="FunFam" id="2.40.50.140:FF:000012">
    <property type="entry name" value="DNA ligase"/>
    <property type="match status" value="1"/>
</dbReference>
<keyword evidence="9 15" id="KW-0460">Magnesium</keyword>
<keyword evidence="4 15" id="KW-0436">Ligase</keyword>
<dbReference type="Gene3D" id="3.40.50.10190">
    <property type="entry name" value="BRCT domain"/>
    <property type="match status" value="1"/>
</dbReference>
<dbReference type="NCBIfam" id="NF005932">
    <property type="entry name" value="PRK07956.1"/>
    <property type="match status" value="1"/>
</dbReference>
<dbReference type="GO" id="GO:0046872">
    <property type="term" value="F:metal ion binding"/>
    <property type="evidence" value="ECO:0007669"/>
    <property type="project" value="UniProtKB-KW"/>
</dbReference>
<evidence type="ECO:0000256" key="5">
    <source>
        <dbReference type="ARBA" id="ARBA00022705"/>
    </source>
</evidence>